<dbReference type="InterPro" id="IPR035911">
    <property type="entry name" value="MurE/MurF_N"/>
</dbReference>
<evidence type="ECO:0000313" key="14">
    <source>
        <dbReference type="EMBL" id="ODN30063.1"/>
    </source>
</evidence>
<accession>A0A1E3G2I3</accession>
<dbReference type="SUPFAM" id="SSF63418">
    <property type="entry name" value="MurE/MurF N-terminal domain"/>
    <property type="match status" value="1"/>
</dbReference>
<keyword evidence="3 10" id="KW-0132">Cell division</keyword>
<feature type="domain" description="Mur ligase N-terminal catalytic" evidence="11">
    <location>
        <begin position="15"/>
        <end position="64"/>
    </location>
</feature>
<dbReference type="Pfam" id="PF01225">
    <property type="entry name" value="Mur_ligase"/>
    <property type="match status" value="1"/>
</dbReference>
<proteinExistence type="predicted"/>
<evidence type="ECO:0000259" key="13">
    <source>
        <dbReference type="Pfam" id="PF08245"/>
    </source>
</evidence>
<reference evidence="15" key="1">
    <citation type="submission" date="2016-04" db="EMBL/GenBank/DDBJ databases">
        <title>The genome sequence project of a novel Fervidobacterium isolate from a hot spring in Thailand.</title>
        <authorList>
            <person name="Gonzalez J.M."/>
            <person name="Cuecas A."/>
            <person name="Kanoksilapatham W."/>
        </authorList>
    </citation>
    <scope>NUCLEOTIDE SEQUENCE [LARGE SCALE GENOMIC DNA]</scope>
    <source>
        <strain evidence="15">FC2004</strain>
    </source>
</reference>
<dbReference type="InterPro" id="IPR051046">
    <property type="entry name" value="MurCDEF_CellWall_CoF430Synth"/>
</dbReference>
<dbReference type="GO" id="GO:0008360">
    <property type="term" value="P:regulation of cell shape"/>
    <property type="evidence" value="ECO:0007669"/>
    <property type="project" value="UniProtKB-KW"/>
</dbReference>
<dbReference type="EMBL" id="LWAF01000012">
    <property type="protein sequence ID" value="ODN30063.1"/>
    <property type="molecule type" value="Genomic_DNA"/>
</dbReference>
<dbReference type="InterPro" id="IPR036565">
    <property type="entry name" value="Mur-like_cat_sf"/>
</dbReference>
<dbReference type="PANTHER" id="PTHR43024">
    <property type="entry name" value="UDP-N-ACETYLMURAMOYL-TRIPEPTIDE--D-ALANYL-D-ALANINE LIGASE"/>
    <property type="match status" value="1"/>
</dbReference>
<dbReference type="InterPro" id="IPR000713">
    <property type="entry name" value="Mur_ligase_N"/>
</dbReference>
<keyword evidence="5" id="KW-0067">ATP-binding</keyword>
<keyword evidence="4" id="KW-0547">Nucleotide-binding</keyword>
<dbReference type="Pfam" id="PF02875">
    <property type="entry name" value="Mur_ligase_C"/>
    <property type="match status" value="1"/>
</dbReference>
<evidence type="ECO:0000256" key="1">
    <source>
        <dbReference type="ARBA" id="ARBA00022490"/>
    </source>
</evidence>
<dbReference type="Proteomes" id="UP000094570">
    <property type="component" value="Unassembled WGS sequence"/>
</dbReference>
<dbReference type="GO" id="GO:0005737">
    <property type="term" value="C:cytoplasm"/>
    <property type="evidence" value="ECO:0007669"/>
    <property type="project" value="UniProtKB-SubCell"/>
</dbReference>
<comment type="caution">
    <text evidence="14">The sequence shown here is derived from an EMBL/GenBank/DDBJ whole genome shotgun (WGS) entry which is preliminary data.</text>
</comment>
<comment type="pathway">
    <text evidence="10">Cell wall biogenesis; peptidoglycan biosynthesis.</text>
</comment>
<evidence type="ECO:0000256" key="4">
    <source>
        <dbReference type="ARBA" id="ARBA00022741"/>
    </source>
</evidence>
<name>A0A1E3G2I3_9BACT</name>
<evidence type="ECO:0000256" key="6">
    <source>
        <dbReference type="ARBA" id="ARBA00022960"/>
    </source>
</evidence>
<feature type="domain" description="Mur ligase central" evidence="13">
    <location>
        <begin position="90"/>
        <end position="206"/>
    </location>
</feature>
<evidence type="ECO:0000256" key="3">
    <source>
        <dbReference type="ARBA" id="ARBA00022618"/>
    </source>
</evidence>
<dbReference type="Gene3D" id="3.40.1190.10">
    <property type="entry name" value="Mur-like, catalytic domain"/>
    <property type="match status" value="1"/>
</dbReference>
<keyword evidence="9 10" id="KW-0961">Cell wall biogenesis/degradation</keyword>
<comment type="function">
    <text evidence="10">Involved in cell wall formation. Catalyzes the final step in the synthesis of UDP-N-acetylmuramoyl-pentapeptide, the precursor of murein.</text>
</comment>
<dbReference type="GO" id="GO:0051301">
    <property type="term" value="P:cell division"/>
    <property type="evidence" value="ECO:0007669"/>
    <property type="project" value="UniProtKB-KW"/>
</dbReference>
<comment type="catalytic activity">
    <reaction evidence="10">
        <text>D-alanyl-D-alanine + UDP-N-acetyl-alpha-D-muramoyl-L-alanyl-gamma-D-glutamyl-meso-2,6-diaminopimelate + ATP = UDP-N-acetyl-alpha-D-muramoyl-L-alanyl-gamma-D-glutamyl-meso-2,6-diaminopimeloyl-D-alanyl-D-alanine + ADP + phosphate + H(+)</text>
        <dbReference type="Rhea" id="RHEA:28374"/>
        <dbReference type="ChEBI" id="CHEBI:15378"/>
        <dbReference type="ChEBI" id="CHEBI:30616"/>
        <dbReference type="ChEBI" id="CHEBI:43474"/>
        <dbReference type="ChEBI" id="CHEBI:57822"/>
        <dbReference type="ChEBI" id="CHEBI:61386"/>
        <dbReference type="ChEBI" id="CHEBI:83905"/>
        <dbReference type="ChEBI" id="CHEBI:456216"/>
        <dbReference type="EC" id="6.3.2.10"/>
    </reaction>
</comment>
<dbReference type="SUPFAM" id="SSF53244">
    <property type="entry name" value="MurD-like peptide ligases, peptide-binding domain"/>
    <property type="match status" value="1"/>
</dbReference>
<dbReference type="Gene3D" id="3.40.1390.10">
    <property type="entry name" value="MurE/MurF, N-terminal domain"/>
    <property type="match status" value="1"/>
</dbReference>
<dbReference type="UniPathway" id="UPA00219"/>
<dbReference type="OrthoDB" id="9801978at2"/>
<dbReference type="InterPro" id="IPR036615">
    <property type="entry name" value="Mur_ligase_C_dom_sf"/>
</dbReference>
<dbReference type="EC" id="6.3.2.10" evidence="10"/>
<dbReference type="InterPro" id="IPR005863">
    <property type="entry name" value="UDP-N-AcMur_synth"/>
</dbReference>
<dbReference type="GO" id="GO:0008766">
    <property type="term" value="F:UDP-N-acetylmuramoylalanyl-D-glutamyl-2,6-diaminopimelate-D-alanyl-D-alanine ligase activity"/>
    <property type="evidence" value="ECO:0007669"/>
    <property type="project" value="RHEA"/>
</dbReference>
<evidence type="ECO:0000259" key="12">
    <source>
        <dbReference type="Pfam" id="PF02875"/>
    </source>
</evidence>
<dbReference type="Pfam" id="PF08245">
    <property type="entry name" value="Mur_ligase_M"/>
    <property type="match status" value="1"/>
</dbReference>
<keyword evidence="15" id="KW-1185">Reference proteome</keyword>
<evidence type="ECO:0000313" key="15">
    <source>
        <dbReference type="Proteomes" id="UP000094570"/>
    </source>
</evidence>
<dbReference type="GO" id="GO:0047480">
    <property type="term" value="F:UDP-N-acetylmuramoyl-tripeptide-D-alanyl-D-alanine ligase activity"/>
    <property type="evidence" value="ECO:0007669"/>
    <property type="project" value="UniProtKB-EC"/>
</dbReference>
<dbReference type="InterPro" id="IPR013221">
    <property type="entry name" value="Mur_ligase_cen"/>
</dbReference>
<protein>
    <recommendedName>
        <fullName evidence="10">UDP-N-acetylmuramoyl-tripeptide--D-alanyl-D-alanine ligase</fullName>
        <ecNumber evidence="10">6.3.2.10</ecNumber>
    </recommendedName>
</protein>
<dbReference type="Gene3D" id="3.90.190.20">
    <property type="entry name" value="Mur ligase, C-terminal domain"/>
    <property type="match status" value="1"/>
</dbReference>
<keyword evidence="1" id="KW-0963">Cytoplasm</keyword>
<dbReference type="STRING" id="1008305.A4H02_07630"/>
<keyword evidence="6 10" id="KW-0133">Cell shape</keyword>
<gene>
    <name evidence="14" type="ORF">A4H02_07630</name>
</gene>
<dbReference type="InterPro" id="IPR004101">
    <property type="entry name" value="Mur_ligase_C"/>
</dbReference>
<dbReference type="PANTHER" id="PTHR43024:SF1">
    <property type="entry name" value="UDP-N-ACETYLMURAMOYL-TRIPEPTIDE--D-ALANYL-D-ALANINE LIGASE"/>
    <property type="match status" value="1"/>
</dbReference>
<dbReference type="GO" id="GO:0071555">
    <property type="term" value="P:cell wall organization"/>
    <property type="evidence" value="ECO:0007669"/>
    <property type="project" value="UniProtKB-KW"/>
</dbReference>
<evidence type="ECO:0000256" key="10">
    <source>
        <dbReference type="RuleBase" id="RU004136"/>
    </source>
</evidence>
<dbReference type="AlphaFoldDB" id="A0A1E3G2I3"/>
<evidence type="ECO:0000259" key="11">
    <source>
        <dbReference type="Pfam" id="PF01225"/>
    </source>
</evidence>
<keyword evidence="2 14" id="KW-0436">Ligase</keyword>
<sequence length="427" mass="48027">MCLKLEELFGHRFVVDSRQVQPGDVFVAIKGQRVDGHDFVCDALAKGAFAVLVERDCGVENQVVVPNTVQFLGMLAKEIVSKFQPKIIGITGSNGKTTTKEIVWSVLSAERPTFKNEGNLNSEIGLPLSIINTYRGEEILVLEMAQRVVGDIKYLCDLFPPDIGVLLNVGSAHVGVAGSPEQIFRGKWQIVEGSKEALVNFDDERMRCRKCKYFGTKGGDYVLVDRKFKDGSTLLTFRMDGEDYYYKLPGYWTKASTLSVLVAFGVVDMLDIFFNPTNLFSFKPLKGRFNVHKLLGGYLIDDSYNASYESFKMGIEELLENFPHPIYAVVGAMKELGEYSKAYHEKLSRLLEEVDGVIVCDAEEESKDIDSRNIIYRSPSHEEILEFLRKHVIKENFCGTIYFKASRAVQLEKIVDKLLEEVSANDA</sequence>
<dbReference type="GO" id="GO:0005524">
    <property type="term" value="F:ATP binding"/>
    <property type="evidence" value="ECO:0007669"/>
    <property type="project" value="UniProtKB-KW"/>
</dbReference>
<evidence type="ECO:0000256" key="9">
    <source>
        <dbReference type="ARBA" id="ARBA00023316"/>
    </source>
</evidence>
<dbReference type="NCBIfam" id="TIGR01143">
    <property type="entry name" value="murF"/>
    <property type="match status" value="1"/>
</dbReference>
<evidence type="ECO:0000256" key="2">
    <source>
        <dbReference type="ARBA" id="ARBA00022598"/>
    </source>
</evidence>
<keyword evidence="8 10" id="KW-0131">Cell cycle</keyword>
<evidence type="ECO:0000256" key="8">
    <source>
        <dbReference type="ARBA" id="ARBA00023306"/>
    </source>
</evidence>
<organism evidence="14 15">
    <name type="scientific">Fervidobacterium thailandense</name>
    <dbReference type="NCBI Taxonomy" id="1008305"/>
    <lineage>
        <taxon>Bacteria</taxon>
        <taxon>Thermotogati</taxon>
        <taxon>Thermotogota</taxon>
        <taxon>Thermotogae</taxon>
        <taxon>Thermotogales</taxon>
        <taxon>Fervidobacteriaceae</taxon>
        <taxon>Fervidobacterium</taxon>
    </lineage>
</organism>
<feature type="domain" description="Mur ligase C-terminal" evidence="12">
    <location>
        <begin position="287"/>
        <end position="374"/>
    </location>
</feature>
<evidence type="ECO:0000256" key="7">
    <source>
        <dbReference type="ARBA" id="ARBA00022984"/>
    </source>
</evidence>
<keyword evidence="7 10" id="KW-0573">Peptidoglycan synthesis</keyword>
<comment type="subcellular location">
    <subcellularLocation>
        <location evidence="10">Cytoplasm</location>
    </subcellularLocation>
</comment>
<dbReference type="GO" id="GO:0009252">
    <property type="term" value="P:peptidoglycan biosynthetic process"/>
    <property type="evidence" value="ECO:0007669"/>
    <property type="project" value="UniProtKB-UniPathway"/>
</dbReference>
<dbReference type="SUPFAM" id="SSF53623">
    <property type="entry name" value="MurD-like peptide ligases, catalytic domain"/>
    <property type="match status" value="1"/>
</dbReference>
<evidence type="ECO:0000256" key="5">
    <source>
        <dbReference type="ARBA" id="ARBA00022840"/>
    </source>
</evidence>